<proteinExistence type="predicted"/>
<dbReference type="SUPFAM" id="SSF54427">
    <property type="entry name" value="NTF2-like"/>
    <property type="match status" value="1"/>
</dbReference>
<dbReference type="InterPro" id="IPR032710">
    <property type="entry name" value="NTF2-like_dom_sf"/>
</dbReference>
<dbReference type="STRING" id="1173020.Cha6605_1442"/>
<dbReference type="eggNOG" id="COG4994">
    <property type="taxonomic scope" value="Bacteria"/>
</dbReference>
<dbReference type="KEGG" id="cmp:Cha6605_1442"/>
<protein>
    <recommendedName>
        <fullName evidence="1">DUF4440 domain-containing protein</fullName>
    </recommendedName>
</protein>
<keyword evidence="3" id="KW-1185">Reference proteome</keyword>
<dbReference type="AlphaFoldDB" id="K9UDV1"/>
<dbReference type="Proteomes" id="UP000010366">
    <property type="component" value="Chromosome"/>
</dbReference>
<sequence>MIVSQAQIIELEERLRQAMLHSDVVELDDLIAPELLFTNHLGQILSKQEDLDAHRSGKFKFTEITPSERQIQLNGGFAVVSVLMHILGSYEGTPVEQNIRFTRVWAISTSGSIQIIAGHTSEILPR</sequence>
<dbReference type="Pfam" id="PF14534">
    <property type="entry name" value="DUF4440"/>
    <property type="match status" value="1"/>
</dbReference>
<dbReference type="OrthoDB" id="5383110at2"/>
<dbReference type="Gene3D" id="3.10.450.50">
    <property type="match status" value="1"/>
</dbReference>
<dbReference type="HOGENOM" id="CLU_141608_2_0_3"/>
<evidence type="ECO:0000259" key="1">
    <source>
        <dbReference type="Pfam" id="PF14534"/>
    </source>
</evidence>
<accession>K9UDV1</accession>
<dbReference type="InterPro" id="IPR027843">
    <property type="entry name" value="DUF4440"/>
</dbReference>
<dbReference type="EMBL" id="CP003600">
    <property type="protein sequence ID" value="AFY92616.1"/>
    <property type="molecule type" value="Genomic_DNA"/>
</dbReference>
<reference evidence="2 3" key="1">
    <citation type="submission" date="2012-05" db="EMBL/GenBank/DDBJ databases">
        <title>Finished chromosome of genome of Chamaesiphon sp. PCC 6605.</title>
        <authorList>
            <consortium name="US DOE Joint Genome Institute"/>
            <person name="Gugger M."/>
            <person name="Coursin T."/>
            <person name="Rippka R."/>
            <person name="Tandeau De Marsac N."/>
            <person name="Huntemann M."/>
            <person name="Wei C.-L."/>
            <person name="Han J."/>
            <person name="Detter J.C."/>
            <person name="Han C."/>
            <person name="Tapia R."/>
            <person name="Chen A."/>
            <person name="Kyrpides N."/>
            <person name="Mavromatis K."/>
            <person name="Markowitz V."/>
            <person name="Szeto E."/>
            <person name="Ivanova N."/>
            <person name="Pagani I."/>
            <person name="Pati A."/>
            <person name="Goodwin L."/>
            <person name="Nordberg H.P."/>
            <person name="Cantor M.N."/>
            <person name="Hua S.X."/>
            <person name="Woyke T."/>
            <person name="Kerfeld C.A."/>
        </authorList>
    </citation>
    <scope>NUCLEOTIDE SEQUENCE [LARGE SCALE GENOMIC DNA]</scope>
    <source>
        <strain evidence="3">ATCC 27169 / PCC 6605</strain>
    </source>
</reference>
<organism evidence="2 3">
    <name type="scientific">Chamaesiphon minutus (strain ATCC 27169 / PCC 6605)</name>
    <dbReference type="NCBI Taxonomy" id="1173020"/>
    <lineage>
        <taxon>Bacteria</taxon>
        <taxon>Bacillati</taxon>
        <taxon>Cyanobacteriota</taxon>
        <taxon>Cyanophyceae</taxon>
        <taxon>Gomontiellales</taxon>
        <taxon>Chamaesiphonaceae</taxon>
        <taxon>Chamaesiphon</taxon>
    </lineage>
</organism>
<gene>
    <name evidence="2" type="ORF">Cha6605_1442</name>
</gene>
<evidence type="ECO:0000313" key="2">
    <source>
        <dbReference type="EMBL" id="AFY92616.1"/>
    </source>
</evidence>
<evidence type="ECO:0000313" key="3">
    <source>
        <dbReference type="Proteomes" id="UP000010366"/>
    </source>
</evidence>
<name>K9UDV1_CHAP6</name>
<dbReference type="RefSeq" id="WP_015158796.1">
    <property type="nucleotide sequence ID" value="NC_019697.1"/>
</dbReference>
<feature type="domain" description="DUF4440" evidence="1">
    <location>
        <begin position="8"/>
        <end position="106"/>
    </location>
</feature>